<protein>
    <recommendedName>
        <fullName evidence="4">PknH-like extracellular domain-containing protein</fullName>
    </recommendedName>
</protein>
<feature type="signal peptide" evidence="1">
    <location>
        <begin position="1"/>
        <end position="19"/>
    </location>
</feature>
<comment type="caution">
    <text evidence="2">The sequence shown here is derived from an EMBL/GenBank/DDBJ whole genome shotgun (WGS) entry which is preliminary data.</text>
</comment>
<dbReference type="RefSeq" id="WP_212516524.1">
    <property type="nucleotide sequence ID" value="NZ_JAGSOH010000005.1"/>
</dbReference>
<evidence type="ECO:0000256" key="1">
    <source>
        <dbReference type="SAM" id="SignalP"/>
    </source>
</evidence>
<gene>
    <name evidence="2" type="ORF">KDK95_03555</name>
</gene>
<sequence length="242" mass="23485">MRLKRLCSIAAAAALPLAAAGCDLPGLSHASSGGPAGGSAAGAAASTSANPDAGLLTGTQLRGALVTTGIPSGYAAVAASAVDSGSSYVSPSPPSTAAPKCANLIASGWVNLAGYQSASFAQSDYVNNGKSEEFLQEIDAYQGSTAQSVMAGLAKLGTSCPTFKDANTKNSTVKVSVATAASPGAGSVTITLTDPSWASSATLIAVRVGPNVISVLNSATGDSATYAKTLASAITANLAKLG</sequence>
<proteinExistence type="predicted"/>
<keyword evidence="1" id="KW-0732">Signal</keyword>
<dbReference type="PROSITE" id="PS51257">
    <property type="entry name" value="PROKAR_LIPOPROTEIN"/>
    <property type="match status" value="1"/>
</dbReference>
<evidence type="ECO:0000313" key="2">
    <source>
        <dbReference type="EMBL" id="MBR7825371.1"/>
    </source>
</evidence>
<dbReference type="Proteomes" id="UP000676325">
    <property type="component" value="Unassembled WGS sequence"/>
</dbReference>
<organism evidence="2 3">
    <name type="scientific">Actinospica acidithermotolerans</name>
    <dbReference type="NCBI Taxonomy" id="2828514"/>
    <lineage>
        <taxon>Bacteria</taxon>
        <taxon>Bacillati</taxon>
        <taxon>Actinomycetota</taxon>
        <taxon>Actinomycetes</taxon>
        <taxon>Catenulisporales</taxon>
        <taxon>Actinospicaceae</taxon>
        <taxon>Actinospica</taxon>
    </lineage>
</organism>
<name>A0A941IJ37_9ACTN</name>
<evidence type="ECO:0000313" key="3">
    <source>
        <dbReference type="Proteomes" id="UP000676325"/>
    </source>
</evidence>
<evidence type="ECO:0008006" key="4">
    <source>
        <dbReference type="Google" id="ProtNLM"/>
    </source>
</evidence>
<dbReference type="EMBL" id="JAGSOH010000005">
    <property type="protein sequence ID" value="MBR7825371.1"/>
    <property type="molecule type" value="Genomic_DNA"/>
</dbReference>
<feature type="chain" id="PRO_5038558147" description="PknH-like extracellular domain-containing protein" evidence="1">
    <location>
        <begin position="20"/>
        <end position="242"/>
    </location>
</feature>
<accession>A0A941IJ37</accession>
<reference evidence="2" key="1">
    <citation type="submission" date="2021-04" db="EMBL/GenBank/DDBJ databases">
        <title>Genome based classification of Actinospica acidithermotolerans sp. nov., an actinobacterium isolated from an Indonesian hot spring.</title>
        <authorList>
            <person name="Kusuma A.B."/>
            <person name="Putra K.E."/>
            <person name="Nafisah S."/>
            <person name="Loh J."/>
            <person name="Nouioui I."/>
            <person name="Goodfellow M."/>
        </authorList>
    </citation>
    <scope>NUCLEOTIDE SEQUENCE</scope>
    <source>
        <strain evidence="2">MGRD01-02</strain>
    </source>
</reference>
<keyword evidence="3" id="KW-1185">Reference proteome</keyword>
<dbReference type="AlphaFoldDB" id="A0A941IJ37"/>